<evidence type="ECO:0008006" key="5">
    <source>
        <dbReference type="Google" id="ProtNLM"/>
    </source>
</evidence>
<name>A0A2P5AD36_PARAD</name>
<dbReference type="EMBL" id="JXTB01000658">
    <property type="protein sequence ID" value="PON34458.1"/>
    <property type="molecule type" value="Genomic_DNA"/>
</dbReference>
<organism evidence="3 4">
    <name type="scientific">Parasponia andersonii</name>
    <name type="common">Sponia andersonii</name>
    <dbReference type="NCBI Taxonomy" id="3476"/>
    <lineage>
        <taxon>Eukaryota</taxon>
        <taxon>Viridiplantae</taxon>
        <taxon>Streptophyta</taxon>
        <taxon>Embryophyta</taxon>
        <taxon>Tracheophyta</taxon>
        <taxon>Spermatophyta</taxon>
        <taxon>Magnoliopsida</taxon>
        <taxon>eudicotyledons</taxon>
        <taxon>Gunneridae</taxon>
        <taxon>Pentapetalae</taxon>
        <taxon>rosids</taxon>
        <taxon>fabids</taxon>
        <taxon>Rosales</taxon>
        <taxon>Cannabaceae</taxon>
        <taxon>Parasponia</taxon>
    </lineage>
</organism>
<proteinExistence type="predicted"/>
<comment type="caution">
    <text evidence="3">The sequence shown here is derived from an EMBL/GenBank/DDBJ whole genome shotgun (WGS) entry which is preliminary data.</text>
</comment>
<feature type="region of interest" description="Disordered" evidence="1">
    <location>
        <begin position="58"/>
        <end position="82"/>
    </location>
</feature>
<dbReference type="OrthoDB" id="1103541at2759"/>
<feature type="signal peptide" evidence="2">
    <location>
        <begin position="1"/>
        <end position="23"/>
    </location>
</feature>
<feature type="chain" id="PRO_5015141507" description="CLAVATA3/ESR (CLE)-related protein" evidence="2">
    <location>
        <begin position="24"/>
        <end position="82"/>
    </location>
</feature>
<keyword evidence="4" id="KW-1185">Reference proteome</keyword>
<evidence type="ECO:0000256" key="2">
    <source>
        <dbReference type="SAM" id="SignalP"/>
    </source>
</evidence>
<reference evidence="4" key="1">
    <citation type="submission" date="2016-06" db="EMBL/GenBank/DDBJ databases">
        <title>Parallel loss of symbiosis genes in relatives of nitrogen-fixing non-legume Parasponia.</title>
        <authorList>
            <person name="Van Velzen R."/>
            <person name="Holmer R."/>
            <person name="Bu F."/>
            <person name="Rutten L."/>
            <person name="Van Zeijl A."/>
            <person name="Liu W."/>
            <person name="Santuari L."/>
            <person name="Cao Q."/>
            <person name="Sharma T."/>
            <person name="Shen D."/>
            <person name="Roswanjaya Y."/>
            <person name="Wardhani T."/>
            <person name="Kalhor M.S."/>
            <person name="Jansen J."/>
            <person name="Van den Hoogen J."/>
            <person name="Gungor B."/>
            <person name="Hartog M."/>
            <person name="Hontelez J."/>
            <person name="Verver J."/>
            <person name="Yang W.-C."/>
            <person name="Schijlen E."/>
            <person name="Repin R."/>
            <person name="Schilthuizen M."/>
            <person name="Schranz E."/>
            <person name="Heidstra R."/>
            <person name="Miyata K."/>
            <person name="Fedorova E."/>
            <person name="Kohlen W."/>
            <person name="Bisseling T."/>
            <person name="Smit S."/>
            <person name="Geurts R."/>
        </authorList>
    </citation>
    <scope>NUCLEOTIDE SEQUENCE [LARGE SCALE GENOMIC DNA]</scope>
    <source>
        <strain evidence="4">cv. WU1-14</strain>
    </source>
</reference>
<sequence>MNRFQLCLLLSLLIFLAPKYGHAIRITKQLNYNNPSYSSPSHQVFRPRPVKAAAGPFKGQARDFESQKRRVPTGSNPLHNKR</sequence>
<evidence type="ECO:0000313" key="4">
    <source>
        <dbReference type="Proteomes" id="UP000237105"/>
    </source>
</evidence>
<gene>
    <name evidence="3" type="ORF">PanWU01x14_344180</name>
</gene>
<keyword evidence="2" id="KW-0732">Signal</keyword>
<dbReference type="AlphaFoldDB" id="A0A2P5AD36"/>
<evidence type="ECO:0000256" key="1">
    <source>
        <dbReference type="SAM" id="MobiDB-lite"/>
    </source>
</evidence>
<dbReference type="Proteomes" id="UP000237105">
    <property type="component" value="Unassembled WGS sequence"/>
</dbReference>
<protein>
    <recommendedName>
        <fullName evidence="5">CLAVATA3/ESR (CLE)-related protein</fullName>
    </recommendedName>
</protein>
<accession>A0A2P5AD36</accession>
<feature type="compositionally biased region" description="Polar residues" evidence="1">
    <location>
        <begin position="73"/>
        <end position="82"/>
    </location>
</feature>
<evidence type="ECO:0000313" key="3">
    <source>
        <dbReference type="EMBL" id="PON34458.1"/>
    </source>
</evidence>